<reference evidence="1" key="2">
    <citation type="journal article" date="2015" name="Fish Shellfish Immunol.">
        <title>Early steps in the European eel (Anguilla anguilla)-Vibrio vulnificus interaction in the gills: Role of the RtxA13 toxin.</title>
        <authorList>
            <person name="Callol A."/>
            <person name="Pajuelo D."/>
            <person name="Ebbesson L."/>
            <person name="Teles M."/>
            <person name="MacKenzie S."/>
            <person name="Amaro C."/>
        </authorList>
    </citation>
    <scope>NUCLEOTIDE SEQUENCE</scope>
</reference>
<evidence type="ECO:0000313" key="1">
    <source>
        <dbReference type="EMBL" id="JAH82787.1"/>
    </source>
</evidence>
<proteinExistence type="predicted"/>
<organism evidence="1">
    <name type="scientific">Anguilla anguilla</name>
    <name type="common">European freshwater eel</name>
    <name type="synonym">Muraena anguilla</name>
    <dbReference type="NCBI Taxonomy" id="7936"/>
    <lineage>
        <taxon>Eukaryota</taxon>
        <taxon>Metazoa</taxon>
        <taxon>Chordata</taxon>
        <taxon>Craniata</taxon>
        <taxon>Vertebrata</taxon>
        <taxon>Euteleostomi</taxon>
        <taxon>Actinopterygii</taxon>
        <taxon>Neopterygii</taxon>
        <taxon>Teleostei</taxon>
        <taxon>Anguilliformes</taxon>
        <taxon>Anguillidae</taxon>
        <taxon>Anguilla</taxon>
    </lineage>
</organism>
<name>A0A0E9VXI7_ANGAN</name>
<reference evidence="1" key="1">
    <citation type="submission" date="2014-11" db="EMBL/GenBank/DDBJ databases">
        <authorList>
            <person name="Amaro Gonzalez C."/>
        </authorList>
    </citation>
    <scope>NUCLEOTIDE SEQUENCE</scope>
</reference>
<dbReference type="AlphaFoldDB" id="A0A0E9VXI7"/>
<accession>A0A0E9VXI7</accession>
<sequence>MNLVFKYGTVVPGSVRSGCSMASARQYLPKASSFGDLRVEVDQWRHQDVGGIHDLVAHDDLRKGHAVQLLLGVWLHRLDLGLTTDVLLHPGEGDPSS</sequence>
<dbReference type="EMBL" id="GBXM01025790">
    <property type="protein sequence ID" value="JAH82787.1"/>
    <property type="molecule type" value="Transcribed_RNA"/>
</dbReference>
<protein>
    <submittedName>
        <fullName evidence="1">Uncharacterized protein</fullName>
    </submittedName>
</protein>